<organism evidence="2 3">
    <name type="scientific">Candidatus Taylorbacteria bacterium RIFCSPHIGHO2_02_FULL_43_32b</name>
    <dbReference type="NCBI Taxonomy" id="1802306"/>
    <lineage>
        <taxon>Bacteria</taxon>
        <taxon>Candidatus Tayloriibacteriota</taxon>
    </lineage>
</organism>
<accession>A0A1G2MKK0</accession>
<dbReference type="STRING" id="1802306.A3C72_02225"/>
<proteinExistence type="predicted"/>
<comment type="caution">
    <text evidence="2">The sequence shown here is derived from an EMBL/GenBank/DDBJ whole genome shotgun (WGS) entry which is preliminary data.</text>
</comment>
<feature type="region of interest" description="Disordered" evidence="1">
    <location>
        <begin position="101"/>
        <end position="124"/>
    </location>
</feature>
<gene>
    <name evidence="2" type="ORF">A3C72_02225</name>
</gene>
<dbReference type="AlphaFoldDB" id="A0A1G2MKK0"/>
<reference evidence="2 3" key="1">
    <citation type="journal article" date="2016" name="Nat. Commun.">
        <title>Thousands of microbial genomes shed light on interconnected biogeochemical processes in an aquifer system.</title>
        <authorList>
            <person name="Anantharaman K."/>
            <person name="Brown C.T."/>
            <person name="Hug L.A."/>
            <person name="Sharon I."/>
            <person name="Castelle C.J."/>
            <person name="Probst A.J."/>
            <person name="Thomas B.C."/>
            <person name="Singh A."/>
            <person name="Wilkins M.J."/>
            <person name="Karaoz U."/>
            <person name="Brodie E.L."/>
            <person name="Williams K.H."/>
            <person name="Hubbard S.S."/>
            <person name="Banfield J.F."/>
        </authorList>
    </citation>
    <scope>NUCLEOTIDE SEQUENCE [LARGE SCALE GENOMIC DNA]</scope>
</reference>
<sequence length="124" mass="14059">MSPRAGAYFCSASAEQIKSFIKKVTRMIATQATAVSFDLEAKVVGRVYASKHTSKMARREHGCTGWLYERDNTFSEVFYYGKGEFRLWLHRNDFFLPSRICAPGHGESPSGRLKRRKESAQNTG</sequence>
<protein>
    <submittedName>
        <fullName evidence="2">Uncharacterized protein</fullName>
    </submittedName>
</protein>
<name>A0A1G2MKK0_9BACT</name>
<evidence type="ECO:0000256" key="1">
    <source>
        <dbReference type="SAM" id="MobiDB-lite"/>
    </source>
</evidence>
<dbReference type="Proteomes" id="UP000177130">
    <property type="component" value="Unassembled WGS sequence"/>
</dbReference>
<dbReference type="EMBL" id="MHRK01000012">
    <property type="protein sequence ID" value="OHA24378.1"/>
    <property type="molecule type" value="Genomic_DNA"/>
</dbReference>
<evidence type="ECO:0000313" key="3">
    <source>
        <dbReference type="Proteomes" id="UP000177130"/>
    </source>
</evidence>
<evidence type="ECO:0000313" key="2">
    <source>
        <dbReference type="EMBL" id="OHA24378.1"/>
    </source>
</evidence>